<name>A0A1X7ACU5_9RHOB</name>
<sequence length="57" mass="6093">MEEISMIGLDFPCRPFVRSVPELARAANVGKVGCDCSNLTVGSMSGLGRVRIQCHLA</sequence>
<evidence type="ECO:0000313" key="2">
    <source>
        <dbReference type="Proteomes" id="UP000193778"/>
    </source>
</evidence>
<gene>
    <name evidence="1" type="ORF">RUM8411_04442</name>
</gene>
<evidence type="ECO:0000313" key="1">
    <source>
        <dbReference type="EMBL" id="SLN76609.1"/>
    </source>
</evidence>
<organism evidence="1 2">
    <name type="scientific">Ruegeria meonggei</name>
    <dbReference type="NCBI Taxonomy" id="1446476"/>
    <lineage>
        <taxon>Bacteria</taxon>
        <taxon>Pseudomonadati</taxon>
        <taxon>Pseudomonadota</taxon>
        <taxon>Alphaproteobacteria</taxon>
        <taxon>Rhodobacterales</taxon>
        <taxon>Roseobacteraceae</taxon>
        <taxon>Ruegeria</taxon>
    </lineage>
</organism>
<dbReference type="EMBL" id="FWFP01000019">
    <property type="protein sequence ID" value="SLN76609.1"/>
    <property type="molecule type" value="Genomic_DNA"/>
</dbReference>
<dbReference type="Proteomes" id="UP000193778">
    <property type="component" value="Unassembled WGS sequence"/>
</dbReference>
<proteinExistence type="predicted"/>
<protein>
    <submittedName>
        <fullName evidence="1">Uncharacterized protein</fullName>
    </submittedName>
</protein>
<accession>A0A1X7ACU5</accession>
<reference evidence="2" key="1">
    <citation type="submission" date="2017-03" db="EMBL/GenBank/DDBJ databases">
        <authorList>
            <person name="Rodrigo-Torres L."/>
            <person name="Arahal R.D."/>
            <person name="Lucena T."/>
        </authorList>
    </citation>
    <scope>NUCLEOTIDE SEQUENCE [LARGE SCALE GENOMIC DNA]</scope>
    <source>
        <strain evidence="2">CECT 8411</strain>
    </source>
</reference>
<dbReference type="AlphaFoldDB" id="A0A1X7ACU5"/>
<keyword evidence="2" id="KW-1185">Reference proteome</keyword>